<gene>
    <name evidence="1" type="ORF">MNBD_GAMMA06-314</name>
</gene>
<name>A0A3B0WJQ9_9ZZZZ</name>
<protein>
    <recommendedName>
        <fullName evidence="2">CheW-like domain-containing protein</fullName>
    </recommendedName>
</protein>
<evidence type="ECO:0000313" key="1">
    <source>
        <dbReference type="EMBL" id="VAW51552.1"/>
    </source>
</evidence>
<sequence length="165" mass="18649">MTSITTTQQISIAKQLRLCILSFNGTEILIAKNEVSLVNAGYVFEKNSPADTHLGYISDAEKKINLYGFSSTLELIKFYPVEKSQCIITRHARGEIAILCQDIKEITLKSIHTQPVPECMRSTNMPLTHLCLYQNAHNEQKMGMISNADTLFNYILNYTDKVKKS</sequence>
<dbReference type="EMBL" id="UOFD01000032">
    <property type="protein sequence ID" value="VAW51552.1"/>
    <property type="molecule type" value="Genomic_DNA"/>
</dbReference>
<dbReference type="AlphaFoldDB" id="A0A3B0WJQ9"/>
<evidence type="ECO:0008006" key="2">
    <source>
        <dbReference type="Google" id="ProtNLM"/>
    </source>
</evidence>
<accession>A0A3B0WJQ9</accession>
<reference evidence="1" key="1">
    <citation type="submission" date="2018-06" db="EMBL/GenBank/DDBJ databases">
        <authorList>
            <person name="Zhirakovskaya E."/>
        </authorList>
    </citation>
    <scope>NUCLEOTIDE SEQUENCE</scope>
</reference>
<proteinExistence type="predicted"/>
<organism evidence="1">
    <name type="scientific">hydrothermal vent metagenome</name>
    <dbReference type="NCBI Taxonomy" id="652676"/>
    <lineage>
        <taxon>unclassified sequences</taxon>
        <taxon>metagenomes</taxon>
        <taxon>ecological metagenomes</taxon>
    </lineage>
</organism>